<proteinExistence type="predicted"/>
<dbReference type="AlphaFoldDB" id="A0A1D2MDI1"/>
<name>A0A1D2MDI1_ORCCI</name>
<gene>
    <name evidence="1" type="ORF">Ocin01_15712</name>
</gene>
<evidence type="ECO:0000313" key="2">
    <source>
        <dbReference type="Proteomes" id="UP000094527"/>
    </source>
</evidence>
<evidence type="ECO:0000313" key="1">
    <source>
        <dbReference type="EMBL" id="ODM90972.1"/>
    </source>
</evidence>
<comment type="caution">
    <text evidence="1">The sequence shown here is derived from an EMBL/GenBank/DDBJ whole genome shotgun (WGS) entry which is preliminary data.</text>
</comment>
<reference evidence="1 2" key="1">
    <citation type="journal article" date="2016" name="Genome Biol. Evol.">
        <title>Gene Family Evolution Reflects Adaptation to Soil Environmental Stressors in the Genome of the Collembolan Orchesella cincta.</title>
        <authorList>
            <person name="Faddeeva-Vakhrusheva A."/>
            <person name="Derks M.F."/>
            <person name="Anvar S.Y."/>
            <person name="Agamennone V."/>
            <person name="Suring W."/>
            <person name="Smit S."/>
            <person name="van Straalen N.M."/>
            <person name="Roelofs D."/>
        </authorList>
    </citation>
    <scope>NUCLEOTIDE SEQUENCE [LARGE SCALE GENOMIC DNA]</scope>
    <source>
        <tissue evidence="1">Mixed pool</tissue>
    </source>
</reference>
<evidence type="ECO:0008006" key="3">
    <source>
        <dbReference type="Google" id="ProtNLM"/>
    </source>
</evidence>
<dbReference type="EMBL" id="LJIJ01001717">
    <property type="protein sequence ID" value="ODM90972.1"/>
    <property type="molecule type" value="Genomic_DNA"/>
</dbReference>
<protein>
    <recommendedName>
        <fullName evidence="3">EB domain-containing protein</fullName>
    </recommendedName>
</protein>
<dbReference type="Proteomes" id="UP000094527">
    <property type="component" value="Unassembled WGS sequence"/>
</dbReference>
<dbReference type="OrthoDB" id="3233795at2759"/>
<sequence length="171" mass="18566">MILDWISLGNERRPTVAVEYLPYLKRVKPNPINGLIMKYLLSITSILIVLLHQAWSDAPQPVEVGEFCDLESGPTGPNGSSWGVIEGAQEKQCPPGTTCRTGACNCDDLSDGSVTGISQDSNGNRVCRKVAGQKCSSDGECFQDVKCISNICTCPKDVHCQSKKNDVYILD</sequence>
<organism evidence="1 2">
    <name type="scientific">Orchesella cincta</name>
    <name type="common">Springtail</name>
    <name type="synonym">Podura cincta</name>
    <dbReference type="NCBI Taxonomy" id="48709"/>
    <lineage>
        <taxon>Eukaryota</taxon>
        <taxon>Metazoa</taxon>
        <taxon>Ecdysozoa</taxon>
        <taxon>Arthropoda</taxon>
        <taxon>Hexapoda</taxon>
        <taxon>Collembola</taxon>
        <taxon>Entomobryomorpha</taxon>
        <taxon>Entomobryoidea</taxon>
        <taxon>Orchesellidae</taxon>
        <taxon>Orchesellinae</taxon>
        <taxon>Orchesella</taxon>
    </lineage>
</organism>
<keyword evidence="2" id="KW-1185">Reference proteome</keyword>
<accession>A0A1D2MDI1</accession>